<evidence type="ECO:0000313" key="3">
    <source>
        <dbReference type="EMBL" id="QLD11783.1"/>
    </source>
</evidence>
<evidence type="ECO:0000313" key="4">
    <source>
        <dbReference type="Proteomes" id="UP000509638"/>
    </source>
</evidence>
<organism evidence="3 4">
    <name type="scientific">Microbacterium oleivorans</name>
    <dbReference type="NCBI Taxonomy" id="273677"/>
    <lineage>
        <taxon>Bacteria</taxon>
        <taxon>Bacillati</taxon>
        <taxon>Actinomycetota</taxon>
        <taxon>Actinomycetes</taxon>
        <taxon>Micrococcales</taxon>
        <taxon>Microbacteriaceae</taxon>
        <taxon>Microbacterium</taxon>
    </lineage>
</organism>
<evidence type="ECO:0000256" key="2">
    <source>
        <dbReference type="SAM" id="Phobius"/>
    </source>
</evidence>
<proteinExistence type="predicted"/>
<feature type="region of interest" description="Disordered" evidence="1">
    <location>
        <begin position="40"/>
        <end position="72"/>
    </location>
</feature>
<evidence type="ECO:0000256" key="1">
    <source>
        <dbReference type="SAM" id="MobiDB-lite"/>
    </source>
</evidence>
<sequence length="254" mass="26947">MATARSRRTMIIIASIVTVILIAAAVAVFIFAQRAAQPAAAPSSPAPTPTAAPATTAPTSAPTPTPTESAPRASEVVMAATGFTIAGDDGSPMLEFRWRDEVGPAVTALTEAFGAEPDVGVYPGDGNHFPDYTTYDWSGFTLYDMVEVPGDKPRAEYSIPTWISIRSNDVSGVPVTPEFALAIGATADAVRSNGPDDEWSMSDDETEVRFVFDIDRTDFSHPDGAVEVLSYSVFADTKAGSGVTEILYRPYSRL</sequence>
<feature type="transmembrane region" description="Helical" evidence="2">
    <location>
        <begin position="12"/>
        <end position="32"/>
    </location>
</feature>
<reference evidence="3 4" key="1">
    <citation type="submission" date="2020-06" db="EMBL/GenBank/DDBJ databases">
        <authorList>
            <person name="Jo H."/>
        </authorList>
    </citation>
    <scope>NUCLEOTIDE SEQUENCE [LARGE SCALE GENOMIC DNA]</scope>
    <source>
        <strain evidence="3 4">I46</strain>
    </source>
</reference>
<protein>
    <submittedName>
        <fullName evidence="3">Uncharacterized protein</fullName>
    </submittedName>
</protein>
<dbReference type="AlphaFoldDB" id="A0A7D5JYD3"/>
<dbReference type="Proteomes" id="UP000509638">
    <property type="component" value="Chromosome"/>
</dbReference>
<keyword evidence="2" id="KW-0472">Membrane</keyword>
<accession>A0A7D5JYD3</accession>
<keyword evidence="2" id="KW-0812">Transmembrane</keyword>
<dbReference type="EMBL" id="CP058316">
    <property type="protein sequence ID" value="QLD11783.1"/>
    <property type="molecule type" value="Genomic_DNA"/>
</dbReference>
<gene>
    <name evidence="3" type="ORF">HW566_08375</name>
</gene>
<name>A0A7D5JYD3_9MICO</name>
<dbReference type="RefSeq" id="WP_178012010.1">
    <property type="nucleotide sequence ID" value="NZ_CP058316.1"/>
</dbReference>
<feature type="compositionally biased region" description="Low complexity" evidence="1">
    <location>
        <begin position="51"/>
        <end position="72"/>
    </location>
</feature>
<keyword evidence="2" id="KW-1133">Transmembrane helix</keyword>